<feature type="region of interest" description="Disordered" evidence="14">
    <location>
        <begin position="440"/>
        <end position="513"/>
    </location>
</feature>
<keyword evidence="7 11" id="KW-0547">Nucleotide-binding</keyword>
<dbReference type="Gene3D" id="3.30.460.10">
    <property type="entry name" value="Beta Polymerase, domain 2"/>
    <property type="match status" value="1"/>
</dbReference>
<evidence type="ECO:0000313" key="18">
    <source>
        <dbReference type="EMBL" id="KLU83518.1"/>
    </source>
</evidence>
<evidence type="ECO:0000256" key="6">
    <source>
        <dbReference type="ARBA" id="ARBA00022723"/>
    </source>
</evidence>
<gene>
    <name evidence="18" type="ORF">MAPG_02576</name>
</gene>
<dbReference type="PANTHER" id="PTHR10682">
    <property type="entry name" value="POLY A POLYMERASE"/>
    <property type="match status" value="1"/>
</dbReference>
<feature type="compositionally biased region" description="Basic and acidic residues" evidence="14">
    <location>
        <begin position="454"/>
        <end position="475"/>
    </location>
</feature>
<dbReference type="EnsemblFungi" id="MAPG_02576T0">
    <property type="protein sequence ID" value="MAPG_02576T0"/>
    <property type="gene ID" value="MAPG_02576"/>
</dbReference>
<feature type="binding site" evidence="12">
    <location>
        <begin position="101"/>
        <end position="103"/>
    </location>
    <ligand>
        <name>ATP</name>
        <dbReference type="ChEBI" id="CHEBI:30616"/>
    </ligand>
</feature>
<sequence length="633" mass="70984">METERQLGVTPPVSVSLPSEFELQATDALLAELRAQNSFESPLETQKRHRVLASLQTIADAFVKVVAQEREPHNAVLIKDARAKVFAYGSLRLGVWGPGSDIDTLVVGPRYVTREDYFKHFPDLLVKMAPPGAITDLAVVQEAFVPIIKFEYHGISIDLIFSRIATLKQLPSDPAWDLKDNNLLRGLDEKELRSVNGTRVTDEILSLVPEQNIFRTALRAIKLWAQRRAVYGNIMGFPGGVAWAMLVARVCQLYPKATSSVIVNKFYSILLQWPWPQPVLLKPIGDGPLQVRVWNPRLYKGDSYHLMPVITPAYPSMCATFNVTRSSMTVIYRELQLAAEVTNNIMCSTKPWKDLFTKHTFFTKDFKYYMQVISASRDKEAHKIWSGFVESKVRMLVQSLERHDSIAVARPFIKGFERFHRYRNEEQFAQILDGNLQHMVKAGGDASPSQDGIQAKKEDNSSVKAEEDAKVKQENGETPVKQENGVKVKGEESEEAPLASIPEHSPVDTKGDSKAGDEALEMYTTTHYIGLELNPAAKSLDLSFQVNDFRALCHNWEKYKDELSDRCYVNIKDLRNFALPEDLFEPGEVKPVKSVKKRPAAGANATGDKKRPANEDNSNPAKRRQAASVAAAG</sequence>
<evidence type="ECO:0000256" key="11">
    <source>
        <dbReference type="PIRNR" id="PIRNR018425"/>
    </source>
</evidence>
<evidence type="ECO:0000259" key="16">
    <source>
        <dbReference type="Pfam" id="PF04928"/>
    </source>
</evidence>
<dbReference type="EMBL" id="ADBL01000635">
    <property type="status" value="NOT_ANNOTATED_CDS"/>
    <property type="molecule type" value="Genomic_DNA"/>
</dbReference>
<dbReference type="Pfam" id="PF20750">
    <property type="entry name" value="PAP_NTPase"/>
    <property type="match status" value="1"/>
</dbReference>
<reference evidence="19" key="4">
    <citation type="journal article" date="2015" name="G3 (Bethesda)">
        <title>Genome sequences of three phytopathogenic species of the Magnaporthaceae family of fungi.</title>
        <authorList>
            <person name="Okagaki L.H."/>
            <person name="Nunes C.C."/>
            <person name="Sailsbery J."/>
            <person name="Clay B."/>
            <person name="Brown D."/>
            <person name="John T."/>
            <person name="Oh Y."/>
            <person name="Young N."/>
            <person name="Fitzgerald M."/>
            <person name="Haas B.J."/>
            <person name="Zeng Q."/>
            <person name="Young S."/>
            <person name="Adiconis X."/>
            <person name="Fan L."/>
            <person name="Levin J.Z."/>
            <person name="Mitchell T.K."/>
            <person name="Okubara P.A."/>
            <person name="Farman M.L."/>
            <person name="Kohn L.M."/>
            <person name="Birren B."/>
            <person name="Ma L.-J."/>
            <person name="Dean R.A."/>
        </authorList>
    </citation>
    <scope>NUCLEOTIDE SEQUENCE</scope>
    <source>
        <strain evidence="19">ATCC 64411 / 73-15</strain>
    </source>
</reference>
<evidence type="ECO:0000256" key="13">
    <source>
        <dbReference type="PIRSR" id="PIRSR018425-2"/>
    </source>
</evidence>
<comment type="catalytic activity">
    <reaction evidence="11">
        <text>RNA(n) + ATP = RNA(n)-3'-adenine ribonucleotide + diphosphate</text>
        <dbReference type="Rhea" id="RHEA:11332"/>
        <dbReference type="Rhea" id="RHEA-COMP:14527"/>
        <dbReference type="Rhea" id="RHEA-COMP:17347"/>
        <dbReference type="ChEBI" id="CHEBI:30616"/>
        <dbReference type="ChEBI" id="CHEBI:33019"/>
        <dbReference type="ChEBI" id="CHEBI:140395"/>
        <dbReference type="ChEBI" id="CHEBI:173115"/>
        <dbReference type="EC" id="2.7.7.19"/>
    </reaction>
</comment>
<feature type="region of interest" description="Disordered" evidence="14">
    <location>
        <begin position="588"/>
        <end position="633"/>
    </location>
</feature>
<dbReference type="AlphaFoldDB" id="A0A0C4DRR1"/>
<dbReference type="EC" id="2.7.7.19" evidence="11"/>
<proteinExistence type="inferred from homology"/>
<dbReference type="SUPFAM" id="SSF55003">
    <property type="entry name" value="PAP/Archaeal CCA-adding enzyme, C-terminal domain"/>
    <property type="match status" value="1"/>
</dbReference>
<dbReference type="CDD" id="cd05402">
    <property type="entry name" value="NT_PAP_TUTase"/>
    <property type="match status" value="1"/>
</dbReference>
<dbReference type="FunFam" id="3.30.460.10:FF:000002">
    <property type="entry name" value="Poly(A) polymerase alpha, putative"/>
    <property type="match status" value="1"/>
</dbReference>
<evidence type="ECO:0000256" key="5">
    <source>
        <dbReference type="ARBA" id="ARBA00022679"/>
    </source>
</evidence>
<feature type="binding site" evidence="13">
    <location>
        <position position="103"/>
    </location>
    <ligand>
        <name>Mg(2+)</name>
        <dbReference type="ChEBI" id="CHEBI:18420"/>
        <label>1</label>
        <note>catalytic</note>
    </ligand>
</feature>
<evidence type="ECO:0000256" key="1">
    <source>
        <dbReference type="ARBA" id="ARBA00001936"/>
    </source>
</evidence>
<comment type="cofactor">
    <cofactor evidence="1">
        <name>Mn(2+)</name>
        <dbReference type="ChEBI" id="CHEBI:29035"/>
    </cofactor>
</comment>
<dbReference type="InterPro" id="IPR007012">
    <property type="entry name" value="PolA_pol_cen_dom"/>
</dbReference>
<evidence type="ECO:0000259" key="15">
    <source>
        <dbReference type="Pfam" id="PF04926"/>
    </source>
</evidence>
<evidence type="ECO:0000256" key="2">
    <source>
        <dbReference type="ARBA" id="ARBA00004123"/>
    </source>
</evidence>
<feature type="binding site" evidence="13">
    <location>
        <position position="158"/>
    </location>
    <ligand>
        <name>Mg(2+)</name>
        <dbReference type="ChEBI" id="CHEBI:18420"/>
        <label>2</label>
        <note>catalytic</note>
    </ligand>
</feature>
<keyword evidence="10 11" id="KW-0539">Nucleus</keyword>
<dbReference type="InterPro" id="IPR014492">
    <property type="entry name" value="PolyA_polymerase"/>
</dbReference>
<evidence type="ECO:0000256" key="7">
    <source>
        <dbReference type="ARBA" id="ARBA00022741"/>
    </source>
</evidence>
<feature type="binding site" evidence="13">
    <location>
        <position position="103"/>
    </location>
    <ligand>
        <name>Mg(2+)</name>
        <dbReference type="ChEBI" id="CHEBI:18420"/>
        <label>2</label>
        <note>catalytic</note>
    </ligand>
</feature>
<dbReference type="eggNOG" id="KOG2245">
    <property type="taxonomic scope" value="Eukaryota"/>
</dbReference>
<dbReference type="PIRSF" id="PIRSF018425">
    <property type="entry name" value="PolyA_polymerase"/>
    <property type="match status" value="1"/>
</dbReference>
<dbReference type="OrthoDB" id="412748at2759"/>
<feature type="binding site" evidence="13">
    <location>
        <position position="101"/>
    </location>
    <ligand>
        <name>Mg(2+)</name>
        <dbReference type="ChEBI" id="CHEBI:18420"/>
        <label>1</label>
        <note>catalytic</note>
    </ligand>
</feature>
<dbReference type="GO" id="GO:0005829">
    <property type="term" value="C:cytosol"/>
    <property type="evidence" value="ECO:0007669"/>
    <property type="project" value="EnsemblFungi"/>
</dbReference>
<evidence type="ECO:0000313" key="19">
    <source>
        <dbReference type="EnsemblFungi" id="MAPG_02576T0"/>
    </source>
</evidence>
<evidence type="ECO:0000256" key="9">
    <source>
        <dbReference type="ARBA" id="ARBA00022842"/>
    </source>
</evidence>
<dbReference type="SUPFAM" id="SSF81301">
    <property type="entry name" value="Nucleotidyltransferase"/>
    <property type="match status" value="1"/>
</dbReference>
<dbReference type="GO" id="GO:0033620">
    <property type="term" value="C:Mei2 nuclear dot complex"/>
    <property type="evidence" value="ECO:0007669"/>
    <property type="project" value="EnsemblFungi"/>
</dbReference>
<dbReference type="Gene3D" id="1.10.1410.10">
    <property type="match status" value="1"/>
</dbReference>
<dbReference type="OMA" id="STRDIML"/>
<protein>
    <recommendedName>
        <fullName evidence="11">Poly(A) polymerase</fullName>
        <ecNumber evidence="11">2.7.7.19</ecNumber>
    </recommendedName>
</protein>
<keyword evidence="4 11" id="KW-0507">mRNA processing</keyword>
<dbReference type="GO" id="GO:1990817">
    <property type="term" value="F:poly(A) RNA polymerase activity"/>
    <property type="evidence" value="ECO:0007669"/>
    <property type="project" value="UniProtKB-UniRule"/>
</dbReference>
<evidence type="ECO:0000256" key="4">
    <source>
        <dbReference type="ARBA" id="ARBA00022664"/>
    </source>
</evidence>
<reference evidence="18" key="3">
    <citation type="submission" date="2011-03" db="EMBL/GenBank/DDBJ databases">
        <title>Annotation of Magnaporthe poae ATCC 64411.</title>
        <authorList>
            <person name="Ma L.-J."/>
            <person name="Dead R."/>
            <person name="Young S.K."/>
            <person name="Zeng Q."/>
            <person name="Gargeya S."/>
            <person name="Fitzgerald M."/>
            <person name="Haas B."/>
            <person name="Abouelleil A."/>
            <person name="Alvarado L."/>
            <person name="Arachchi H.M."/>
            <person name="Berlin A."/>
            <person name="Brown A."/>
            <person name="Chapman S.B."/>
            <person name="Chen Z."/>
            <person name="Dunbar C."/>
            <person name="Freedman E."/>
            <person name="Gearin G."/>
            <person name="Gellesch M."/>
            <person name="Goldberg J."/>
            <person name="Griggs A."/>
            <person name="Gujja S."/>
            <person name="Heiman D."/>
            <person name="Howarth C."/>
            <person name="Larson L."/>
            <person name="Lui A."/>
            <person name="MacDonald P.J.P."/>
            <person name="Mehta T."/>
            <person name="Montmayeur A."/>
            <person name="Murphy C."/>
            <person name="Neiman D."/>
            <person name="Pearson M."/>
            <person name="Priest M."/>
            <person name="Roberts A."/>
            <person name="Saif S."/>
            <person name="Shea T."/>
            <person name="Shenoy N."/>
            <person name="Sisk P."/>
            <person name="Stolte C."/>
            <person name="Sykes S."/>
            <person name="Yandava C."/>
            <person name="Wortman J."/>
            <person name="Nusbaum C."/>
            <person name="Birren B."/>
        </authorList>
    </citation>
    <scope>NUCLEOTIDE SEQUENCE</scope>
    <source>
        <strain evidence="18">ATCC 64411</strain>
    </source>
</reference>
<dbReference type="Proteomes" id="UP000011715">
    <property type="component" value="Unassembled WGS sequence"/>
</dbReference>
<comment type="subcellular location">
    <subcellularLocation>
        <location evidence="2 11">Nucleus</location>
    </subcellularLocation>
</comment>
<dbReference type="GO" id="GO:0180010">
    <property type="term" value="P:co-transcriptional mRNA 3'-end processing, cleavage and polyadenylation pathway"/>
    <property type="evidence" value="ECO:0007669"/>
    <property type="project" value="EnsemblFungi"/>
</dbReference>
<dbReference type="PANTHER" id="PTHR10682:SF10">
    <property type="entry name" value="POLYNUCLEOTIDE ADENYLYLTRANSFERASE"/>
    <property type="match status" value="1"/>
</dbReference>
<feature type="domain" description="Poly(A) polymerase central" evidence="16">
    <location>
        <begin position="214"/>
        <end position="358"/>
    </location>
</feature>
<dbReference type="GO" id="GO:0005847">
    <property type="term" value="C:mRNA cleavage and polyadenylation specificity factor complex"/>
    <property type="evidence" value="ECO:0007669"/>
    <property type="project" value="EnsemblFungi"/>
</dbReference>
<evidence type="ECO:0000313" key="20">
    <source>
        <dbReference type="Proteomes" id="UP000011715"/>
    </source>
</evidence>
<reference evidence="19" key="5">
    <citation type="submission" date="2015-06" db="UniProtKB">
        <authorList>
            <consortium name="EnsemblFungi"/>
        </authorList>
    </citation>
    <scope>IDENTIFICATION</scope>
    <source>
        <strain evidence="19">ATCC 64411</strain>
    </source>
</reference>
<dbReference type="GO" id="GO:0033621">
    <property type="term" value="P:nuclear mRNA surveillance of meiosis-specific transcripts"/>
    <property type="evidence" value="ECO:0007669"/>
    <property type="project" value="EnsemblFungi"/>
</dbReference>
<comment type="function">
    <text evidence="11">Polymerase that creates the 3'-poly(A) tail of mRNA's.</text>
</comment>
<name>A0A0C4DRR1_MAGP6</name>
<feature type="binding site" evidence="12">
    <location>
        <position position="231"/>
    </location>
    <ligand>
        <name>ATP</name>
        <dbReference type="ChEBI" id="CHEBI:30616"/>
    </ligand>
</feature>
<evidence type="ECO:0000259" key="17">
    <source>
        <dbReference type="Pfam" id="PF20750"/>
    </source>
</evidence>
<keyword evidence="8 11" id="KW-0067">ATP-binding</keyword>
<feature type="domain" description="Poly(A) polymerase nucleotidyltransferase" evidence="17">
    <location>
        <begin position="8"/>
        <end position="208"/>
    </location>
</feature>
<evidence type="ECO:0000256" key="12">
    <source>
        <dbReference type="PIRSR" id="PIRSR018425-1"/>
    </source>
</evidence>
<reference evidence="18" key="2">
    <citation type="submission" date="2010-05" db="EMBL/GenBank/DDBJ databases">
        <title>The Genome Sequence of Magnaporthe poae strain ATCC 64411.</title>
        <authorList>
            <consortium name="The Broad Institute Genome Sequencing Platform"/>
            <consortium name="Broad Institute Genome Sequencing Center for Infectious Disease"/>
            <person name="Ma L.-J."/>
            <person name="Dead R."/>
            <person name="Young S."/>
            <person name="Zeng Q."/>
            <person name="Koehrsen M."/>
            <person name="Alvarado L."/>
            <person name="Berlin A."/>
            <person name="Chapman S.B."/>
            <person name="Chen Z."/>
            <person name="Freedman E."/>
            <person name="Gellesch M."/>
            <person name="Goldberg J."/>
            <person name="Griggs A."/>
            <person name="Gujja S."/>
            <person name="Heilman E.R."/>
            <person name="Heiman D."/>
            <person name="Hepburn T."/>
            <person name="Howarth C."/>
            <person name="Jen D."/>
            <person name="Larson L."/>
            <person name="Mehta T."/>
            <person name="Neiman D."/>
            <person name="Pearson M."/>
            <person name="Roberts A."/>
            <person name="Saif S."/>
            <person name="Shea T."/>
            <person name="Shenoy N."/>
            <person name="Sisk P."/>
            <person name="Stolte C."/>
            <person name="Sykes S."/>
            <person name="Walk T."/>
            <person name="White J."/>
            <person name="Yandava C."/>
            <person name="Haas B."/>
            <person name="Nusbaum C."/>
            <person name="Birren B."/>
        </authorList>
    </citation>
    <scope>NUCLEOTIDE SEQUENCE</scope>
    <source>
        <strain evidence="18">ATCC 64411</strain>
    </source>
</reference>
<organism evidence="19 20">
    <name type="scientific">Magnaporthiopsis poae (strain ATCC 64411 / 73-15)</name>
    <name type="common">Kentucky bluegrass fungus</name>
    <name type="synonym">Magnaporthe poae</name>
    <dbReference type="NCBI Taxonomy" id="644358"/>
    <lineage>
        <taxon>Eukaryota</taxon>
        <taxon>Fungi</taxon>
        <taxon>Dikarya</taxon>
        <taxon>Ascomycota</taxon>
        <taxon>Pezizomycotina</taxon>
        <taxon>Sordariomycetes</taxon>
        <taxon>Sordariomycetidae</taxon>
        <taxon>Magnaporthales</taxon>
        <taxon>Magnaporthaceae</taxon>
        <taxon>Magnaporthiopsis</taxon>
    </lineage>
</organism>
<dbReference type="STRING" id="644358.A0A0C4DRR1"/>
<feature type="binding site" evidence="13">
    <location>
        <position position="101"/>
    </location>
    <ligand>
        <name>Mg(2+)</name>
        <dbReference type="ChEBI" id="CHEBI:18420"/>
        <label>2</label>
        <note>catalytic</note>
    </ligand>
</feature>
<feature type="binding site" evidence="12">
    <location>
        <begin position="240"/>
        <end position="241"/>
    </location>
    <ligand>
        <name>ATP</name>
        <dbReference type="ChEBI" id="CHEBI:30616"/>
    </ligand>
</feature>
<feature type="binding site" evidence="12">
    <location>
        <position position="158"/>
    </location>
    <ligand>
        <name>ATP</name>
        <dbReference type="ChEBI" id="CHEBI:30616"/>
    </ligand>
</feature>
<dbReference type="EMBL" id="GL876967">
    <property type="protein sequence ID" value="KLU83518.1"/>
    <property type="molecule type" value="Genomic_DNA"/>
</dbReference>
<dbReference type="GO" id="GO:1990251">
    <property type="term" value="C:nuclear exosome focus"/>
    <property type="evidence" value="ECO:0007669"/>
    <property type="project" value="EnsemblFungi"/>
</dbReference>
<dbReference type="SUPFAM" id="SSF81631">
    <property type="entry name" value="PAP/OAS1 substrate-binding domain"/>
    <property type="match status" value="1"/>
</dbReference>
<evidence type="ECO:0000256" key="8">
    <source>
        <dbReference type="ARBA" id="ARBA00022840"/>
    </source>
</evidence>
<reference evidence="20" key="1">
    <citation type="submission" date="2010-05" db="EMBL/GenBank/DDBJ databases">
        <title>The genome sequence of Magnaporthe poae strain ATCC 64411.</title>
        <authorList>
            <person name="Ma L.-J."/>
            <person name="Dead R."/>
            <person name="Young S."/>
            <person name="Zeng Q."/>
            <person name="Koehrsen M."/>
            <person name="Alvarado L."/>
            <person name="Berlin A."/>
            <person name="Chapman S.B."/>
            <person name="Chen Z."/>
            <person name="Freedman E."/>
            <person name="Gellesch M."/>
            <person name="Goldberg J."/>
            <person name="Griggs A."/>
            <person name="Gujja S."/>
            <person name="Heilman E.R."/>
            <person name="Heiman D."/>
            <person name="Hepburn T."/>
            <person name="Howarth C."/>
            <person name="Jen D."/>
            <person name="Larson L."/>
            <person name="Mehta T."/>
            <person name="Neiman D."/>
            <person name="Pearson M."/>
            <person name="Roberts A."/>
            <person name="Saif S."/>
            <person name="Shea T."/>
            <person name="Shenoy N."/>
            <person name="Sisk P."/>
            <person name="Stolte C."/>
            <person name="Sykes S."/>
            <person name="Walk T."/>
            <person name="White J."/>
            <person name="Yandava C."/>
            <person name="Haas B."/>
            <person name="Nusbaum C."/>
            <person name="Birren B."/>
        </authorList>
    </citation>
    <scope>NUCLEOTIDE SEQUENCE [LARGE SCALE GENOMIC DNA]</scope>
    <source>
        <strain evidence="20">ATCC 64411 / 73-15</strain>
    </source>
</reference>
<keyword evidence="9 13" id="KW-0460">Magnesium</keyword>
<evidence type="ECO:0000256" key="10">
    <source>
        <dbReference type="ARBA" id="ARBA00023242"/>
    </source>
</evidence>
<dbReference type="InterPro" id="IPR007010">
    <property type="entry name" value="PolA_pol_RNA-bd_dom"/>
</dbReference>
<comment type="cofactor">
    <cofactor evidence="13">
        <name>Mg(2+)</name>
        <dbReference type="ChEBI" id="CHEBI:18420"/>
    </cofactor>
    <text evidence="13">Binds 2 magnesium ions. Also active with manganese.</text>
</comment>
<dbReference type="Gene3D" id="3.30.70.590">
    <property type="entry name" value="Poly(A) polymerase predicted RNA binding domain"/>
    <property type="match status" value="1"/>
</dbReference>
<dbReference type="FunFam" id="1.10.1410.10:FF:000001">
    <property type="entry name" value="Putative poly(A) polymerase gamma"/>
    <property type="match status" value="1"/>
</dbReference>
<comment type="similarity">
    <text evidence="3 11">Belongs to the poly(A) polymerase family.</text>
</comment>
<feature type="domain" description="Poly(A) polymerase RNA-binding" evidence="15">
    <location>
        <begin position="360"/>
        <end position="593"/>
    </location>
</feature>
<dbReference type="GO" id="GO:0046872">
    <property type="term" value="F:metal ion binding"/>
    <property type="evidence" value="ECO:0007669"/>
    <property type="project" value="UniProtKB-KW"/>
</dbReference>
<keyword evidence="5 11" id="KW-0808">Transferase</keyword>
<dbReference type="GO" id="GO:0005524">
    <property type="term" value="F:ATP binding"/>
    <property type="evidence" value="ECO:0007669"/>
    <property type="project" value="UniProtKB-UniRule"/>
</dbReference>
<dbReference type="VEuPathDB" id="FungiDB:MAPG_02576"/>
<dbReference type="InterPro" id="IPR011068">
    <property type="entry name" value="NuclTrfase_I-like_C"/>
</dbReference>
<dbReference type="GO" id="GO:0003723">
    <property type="term" value="F:RNA binding"/>
    <property type="evidence" value="ECO:0007669"/>
    <property type="project" value="UniProtKB-UniRule"/>
</dbReference>
<keyword evidence="6 13" id="KW-0479">Metal-binding</keyword>
<keyword evidence="20" id="KW-1185">Reference proteome</keyword>
<dbReference type="GO" id="GO:0071920">
    <property type="term" value="C:cleavage body"/>
    <property type="evidence" value="ECO:0007669"/>
    <property type="project" value="EnsemblFungi"/>
</dbReference>
<accession>A0A0C4DRR1</accession>
<evidence type="ECO:0000256" key="14">
    <source>
        <dbReference type="SAM" id="MobiDB-lite"/>
    </source>
</evidence>
<dbReference type="Pfam" id="PF04926">
    <property type="entry name" value="PAP_RNA-bind"/>
    <property type="match status" value="1"/>
</dbReference>
<dbReference type="InterPro" id="IPR043519">
    <property type="entry name" value="NT_sf"/>
</dbReference>
<dbReference type="Pfam" id="PF04928">
    <property type="entry name" value="PAP_central"/>
    <property type="match status" value="1"/>
</dbReference>
<feature type="binding site" evidence="12">
    <location>
        <position position="222"/>
    </location>
    <ligand>
        <name>ATP</name>
        <dbReference type="ChEBI" id="CHEBI:30616"/>
    </ligand>
</feature>
<dbReference type="InterPro" id="IPR048840">
    <property type="entry name" value="PolA_pol_NTPase"/>
</dbReference>
<evidence type="ECO:0000256" key="3">
    <source>
        <dbReference type="ARBA" id="ARBA00010912"/>
    </source>
</evidence>